<reference evidence="1 2" key="1">
    <citation type="submission" date="2022-04" db="EMBL/GenBank/DDBJ databases">
        <title>The arsenic-methylating capacity of Chitinophaga filiformis YT5 during chitin decomposition.</title>
        <authorList>
            <person name="Chen G."/>
            <person name="Liang Y."/>
        </authorList>
    </citation>
    <scope>NUCLEOTIDE SEQUENCE [LARGE SCALE GENOMIC DNA]</scope>
    <source>
        <strain evidence="1 2">YT5</strain>
    </source>
</reference>
<evidence type="ECO:0000313" key="1">
    <source>
        <dbReference type="EMBL" id="UPK70228.1"/>
    </source>
</evidence>
<dbReference type="SUPFAM" id="SSF52540">
    <property type="entry name" value="P-loop containing nucleoside triphosphate hydrolases"/>
    <property type="match status" value="1"/>
</dbReference>
<evidence type="ECO:0000313" key="2">
    <source>
        <dbReference type="Proteomes" id="UP000830198"/>
    </source>
</evidence>
<organism evidence="1 2">
    <name type="scientific">Chitinophaga filiformis</name>
    <name type="common">Myxococcus filiformis</name>
    <name type="synonym">Flexibacter filiformis</name>
    <dbReference type="NCBI Taxonomy" id="104663"/>
    <lineage>
        <taxon>Bacteria</taxon>
        <taxon>Pseudomonadati</taxon>
        <taxon>Bacteroidota</taxon>
        <taxon>Chitinophagia</taxon>
        <taxon>Chitinophagales</taxon>
        <taxon>Chitinophagaceae</taxon>
        <taxon>Chitinophaga</taxon>
    </lineage>
</organism>
<dbReference type="InterPro" id="IPR027417">
    <property type="entry name" value="P-loop_NTPase"/>
</dbReference>
<keyword evidence="2" id="KW-1185">Reference proteome</keyword>
<dbReference type="EMBL" id="CP095855">
    <property type="protein sequence ID" value="UPK70228.1"/>
    <property type="molecule type" value="Genomic_DNA"/>
</dbReference>
<evidence type="ECO:0008006" key="3">
    <source>
        <dbReference type="Google" id="ProtNLM"/>
    </source>
</evidence>
<accession>A0ABY4I3M0</accession>
<proteinExistence type="predicted"/>
<dbReference type="Gene3D" id="3.40.50.300">
    <property type="entry name" value="P-loop containing nucleotide triphosphate hydrolases"/>
    <property type="match status" value="1"/>
</dbReference>
<sequence length="861" mass="100345">MIDLSYDFIITLQNEVSRKFGADTITPSDCKRLSDHIRDETTKAVSETTLKRVFGFATTKHSFSRYTLNTLAQYCNYRDWDDFQAQHYVQTDGNELNDSKWLELKNKAVTISHYTILTLKNRSGIPFNLTVPRPSCFAHIERFLESDYAATALIAPSGWGKSVTLVHMAEHFWFSKDAKFKKDICWFIHAHAAGSLLLRGFSLATWLDNQLNLGAGENFREYFASHFDKIRGRLILIIDGFDEITIAGDKLKLLYTKLEEFVYSNDLFPWVKVILSIRSSTWSDIFQHSLQYPAFRRYWYLGPEMDEETSINLPSLTEQEVKSVLYNHRIDPATVRTFSEGFLQKLRYPYYLQLFCQLNTGPGQHFVSEHLSLFEMISKFVQIKVFNSPTNTFKVRIIEKMLWLLDLGKAGQYTDKNLLLNKNADLFPAYKELLADNILVEENLSQEVMFLVKVRFAHQFLLEYFSAMHYIKQANDRIDEHMLQKIAKQLPSSSYRVGIFKWLLRYAINNEQPEAIHKIFSLTLSTMEKSYLLEYLAIHYQPESEKPALLSSIFPQGYFRKNPLSRFINDNFLHFGKKRVLNALLDLSEMPDDKLKIRGILFSLSLLQLDAEQCELELSNIKKLISRETVDDEVWVSPYDLYLFVYEYLKFGIINESIKDKIYNYPRYLTGSTRHAPTVAQEMVFRMTGMAFALLNDNTHMLNYTKRIFECFPALVYQRTNSLRLVLLCWQALACLGLDNLAPANKICQHADKLLKAYPFDFTSGRHIEVLQKMILAEIYFKEKELNRAIRIAEAAVEISQKMDLKLLLLTGFKQLSKMYSQVRFDKQYNQAQQQMSLINKSTSFKHFERVLVTVSKTNQL</sequence>
<protein>
    <recommendedName>
        <fullName evidence="3">NACHT domain-containing protein</fullName>
    </recommendedName>
</protein>
<name>A0ABY4I3M0_CHIFI</name>
<dbReference type="RefSeq" id="WP_247812465.1">
    <property type="nucleotide sequence ID" value="NZ_CP095855.1"/>
</dbReference>
<dbReference type="Proteomes" id="UP000830198">
    <property type="component" value="Chromosome"/>
</dbReference>
<gene>
    <name evidence="1" type="ORF">MYF79_02825</name>
</gene>